<gene>
    <name evidence="1" type="ORF">H6G59_22560</name>
</gene>
<evidence type="ECO:0000313" key="1">
    <source>
        <dbReference type="EMBL" id="MBD2570627.1"/>
    </source>
</evidence>
<evidence type="ECO:0000313" key="2">
    <source>
        <dbReference type="Proteomes" id="UP000640531"/>
    </source>
</evidence>
<accession>A0ABR8FK86</accession>
<sequence>MPGWLALSRLGGVKKGDILSVEEDETHMQVARNLNQTVGDFGKSILPDF</sequence>
<dbReference type="RefSeq" id="WP_190718838.1">
    <property type="nucleotide sequence ID" value="NZ_JACJST010000027.1"/>
</dbReference>
<protein>
    <submittedName>
        <fullName evidence="1">Uncharacterized protein</fullName>
    </submittedName>
</protein>
<dbReference type="EMBL" id="JACJST010000027">
    <property type="protein sequence ID" value="MBD2570627.1"/>
    <property type="molecule type" value="Genomic_DNA"/>
</dbReference>
<dbReference type="Proteomes" id="UP000640531">
    <property type="component" value="Unassembled WGS sequence"/>
</dbReference>
<organism evidence="1 2">
    <name type="scientific">Anabaena lutea FACHB-196</name>
    <dbReference type="NCBI Taxonomy" id="2692881"/>
    <lineage>
        <taxon>Bacteria</taxon>
        <taxon>Bacillati</taxon>
        <taxon>Cyanobacteriota</taxon>
        <taxon>Cyanophyceae</taxon>
        <taxon>Nostocales</taxon>
        <taxon>Nostocaceae</taxon>
        <taxon>Anabaena</taxon>
    </lineage>
</organism>
<reference evidence="1 2" key="1">
    <citation type="journal article" date="2020" name="ISME J.">
        <title>Comparative genomics reveals insights into cyanobacterial evolution and habitat adaptation.</title>
        <authorList>
            <person name="Chen M.Y."/>
            <person name="Teng W.K."/>
            <person name="Zhao L."/>
            <person name="Hu C.X."/>
            <person name="Zhou Y.K."/>
            <person name="Han B.P."/>
            <person name="Song L.R."/>
            <person name="Shu W.S."/>
        </authorList>
    </citation>
    <scope>NUCLEOTIDE SEQUENCE [LARGE SCALE GENOMIC DNA]</scope>
    <source>
        <strain evidence="1 2">FACHB-196</strain>
    </source>
</reference>
<proteinExistence type="predicted"/>
<comment type="caution">
    <text evidence="1">The sequence shown here is derived from an EMBL/GenBank/DDBJ whole genome shotgun (WGS) entry which is preliminary data.</text>
</comment>
<keyword evidence="2" id="KW-1185">Reference proteome</keyword>
<name>A0ABR8FK86_9NOST</name>